<feature type="region of interest" description="Disordered" evidence="1">
    <location>
        <begin position="584"/>
        <end position="615"/>
    </location>
</feature>
<keyword evidence="2" id="KW-0812">Transmembrane</keyword>
<dbReference type="WBParaSite" id="maker-uti_cns_0008943-snap-gene-0.3-mRNA-1">
    <property type="protein sequence ID" value="maker-uti_cns_0008943-snap-gene-0.3-mRNA-1"/>
    <property type="gene ID" value="maker-uti_cns_0008943-snap-gene-0.3"/>
</dbReference>
<keyword evidence="2" id="KW-0472">Membrane</keyword>
<evidence type="ECO:0000313" key="3">
    <source>
        <dbReference type="Proteomes" id="UP000095280"/>
    </source>
</evidence>
<feature type="region of interest" description="Disordered" evidence="1">
    <location>
        <begin position="1206"/>
        <end position="1230"/>
    </location>
</feature>
<feature type="region of interest" description="Disordered" evidence="1">
    <location>
        <begin position="75"/>
        <end position="100"/>
    </location>
</feature>
<feature type="region of interest" description="Disordered" evidence="1">
    <location>
        <begin position="1286"/>
        <end position="1334"/>
    </location>
</feature>
<feature type="transmembrane region" description="Helical" evidence="2">
    <location>
        <begin position="1764"/>
        <end position="1783"/>
    </location>
</feature>
<evidence type="ECO:0000313" key="4">
    <source>
        <dbReference type="WBParaSite" id="maker-uti_cns_0008943-snap-gene-0.3-mRNA-1"/>
    </source>
</evidence>
<feature type="region of interest" description="Disordered" evidence="1">
    <location>
        <begin position="1114"/>
        <end position="1146"/>
    </location>
</feature>
<feature type="compositionally biased region" description="Basic residues" evidence="1">
    <location>
        <begin position="1536"/>
        <end position="1550"/>
    </location>
</feature>
<dbReference type="Proteomes" id="UP000095280">
    <property type="component" value="Unplaced"/>
</dbReference>
<feature type="compositionally biased region" description="Polar residues" evidence="1">
    <location>
        <begin position="1207"/>
        <end position="1216"/>
    </location>
</feature>
<feature type="transmembrane region" description="Helical" evidence="2">
    <location>
        <begin position="1731"/>
        <end position="1752"/>
    </location>
</feature>
<feature type="compositionally biased region" description="Acidic residues" evidence="1">
    <location>
        <begin position="590"/>
        <end position="602"/>
    </location>
</feature>
<keyword evidence="2" id="KW-1133">Transmembrane helix</keyword>
<feature type="compositionally biased region" description="Polar residues" evidence="1">
    <location>
        <begin position="1128"/>
        <end position="1137"/>
    </location>
</feature>
<evidence type="ECO:0000256" key="2">
    <source>
        <dbReference type="SAM" id="Phobius"/>
    </source>
</evidence>
<keyword evidence="3" id="KW-1185">Reference proteome</keyword>
<feature type="region of interest" description="Disordered" evidence="1">
    <location>
        <begin position="1054"/>
        <end position="1076"/>
    </location>
</feature>
<feature type="transmembrane region" description="Helical" evidence="2">
    <location>
        <begin position="1789"/>
        <end position="1812"/>
    </location>
</feature>
<sequence>TGHPTFMPCHRLMVRSGLKARRDRSTRIALIWLTLVARASVSRPLTRVMELAKMMQSTTPSKALCSVTRSIRRRSRSHRRPCRVSGRHRQHRQHLLATKGRLHCGRQQAGGSFSTVGSEAAASPASVSAASASCLFGRRFLNHHHNDRHWGRRPGLRIRRFRACIHLFRLARFCGSSASFDGCFFLGLPPRAAAAEEAAQPFCRHSKPGGVVLAAIGRCVLRQLHAVREVLKVPARHVFVRAEHCRGVGVVEQLHADHGEYEYDDEEDEGQVAHCAHSRVDDQQQLPHRLPGLRQAEHSELSGESGARSSDAGGDDEQLEEGVRDIREQPVLKAKPAAVVHAAELAAGAVAVHQLHARRCTAAAASAAASAADGSATEASATAPTSTVDADVFTVDQPVASPDAPVATSPAGAVDAAAAPANFRLLPLATPTAPSPPPLLDDSDGVAAASVATSSLAASLASALTPPLGWSPLGLPLEEFDFLLDFFGRRLIFFSRSGSKLQGVGSSAGLCSKNCLLVKSNCLLRLLELSIGEIQLSAPVGVGPFRLRQPALKQSDCKTGAGPSAHLSHDQCLLLVAHRDHGQHQIDEVERSEEDYHDEEQDAPGTTGPNHLAGRGEGGVFKDYFSLRAKDGANVLHAVQTTSEEGIAHQANNSRRRHCTPSKQLTKKILHAVQATREEDIARCANNSFSQKSNVINWNSERRDQPKLSKLAGEISVQLSALAGAGQVAAEPVAAVIVNQPVGLILDPRAVVSVGGVRARIVGAGIVAGPVHRPDALVPEGAHSQEHAVREYSEHDEVVEELVGGHHDEQPSDRVPRLQAVEGRVCRESVDVLLAQPGVDHDERLQIFGTELRRLALSDQLVQSEQALLHSPRPARVKQAAREFANSPAAARAGAELLKRTMKAGVEWAGPVSRGCLIRDYQPRHSAAGPASPPPALRPSSINSLLSPLGSGWSAHPALQSAVDLLNRPRQQLVGKLAEPFGQRAALGQVRVAHRPLFGLAGRLLLEANFALHQAAFAGVSQALSGSTALGGLAPEQTLHAALVEGAEVDSGGGGDSGCAELAGEAGGPRADAGPAGLAGGRCRRLIIPSGSGRSFGSHGRLVSRGVLNIGNWAEPNGTSARWDRAETGSSSQSHETPSSDRPRRGVWTISTACRLPPPQGFADMFTDDDAEMQARIRQALRSQLVSTYGSDFLSPEDCREKAAELRSQQTTTRGAQRQPDGSVMRTDYRNFGDRPRELVNSKTRFGARDSQVPRYQSGVLPKEAVSAAYLSGPGAAGDAATTYKEEISGPGGARVASGGQQQQREPQPRRWKQAQWEGPSSFGGVQSSPLGQQAKAAHLATKIVDLGFQPRLPESLLRSPEPRKPPLDRLNSCGSLPPIAAHPPALPLLRLCRALEPLRRRRLQRSVVVILSAPAGPELRLAAAHRLALQSPKLTDLRAAAAVLLAADVGAVGEVRRCWPVPMVQAAIAARLLNRGKGFWRTIRTDGGGCCGCGGVGSVRSNALEEFHRRVATAAAGDSTLSTVAAASSSMMRSRSSRASRSRQRRSASRRSDMAARAGAGRRLTGSRPRRRQASRLRGLVSTNGRPSNSLLSKLIRSTRGRGAESAAVDMIFCCGCCSGVWAVAALGCPGLWLLWGVRGCGCSGVSGLWLLWGVRGCGCSGVSGAVAALGCPGLWLLWGVRAVAVAALGCPVLWLLWAVAALGCAVVLWLLWWCLGAAAAALGCPVLWLLLWVSGAVAAALGCPVLWLLLWGVRCCGCCSGVSGAVAAALGCPVLWLLLWVSGAVAAAPALLAIYLLLFVPQLLYCIAWLNKRKDCKQDRKLQC</sequence>
<feature type="compositionally biased region" description="Low complexity" evidence="1">
    <location>
        <begin position="1556"/>
        <end position="1568"/>
    </location>
</feature>
<organism evidence="3 4">
    <name type="scientific">Macrostomum lignano</name>
    <dbReference type="NCBI Taxonomy" id="282301"/>
    <lineage>
        <taxon>Eukaryota</taxon>
        <taxon>Metazoa</taxon>
        <taxon>Spiralia</taxon>
        <taxon>Lophotrochozoa</taxon>
        <taxon>Platyhelminthes</taxon>
        <taxon>Rhabditophora</taxon>
        <taxon>Macrostomorpha</taxon>
        <taxon>Macrostomida</taxon>
        <taxon>Macrostomidae</taxon>
        <taxon>Macrostomum</taxon>
    </lineage>
</organism>
<name>A0A1I8I0Q7_9PLAT</name>
<protein>
    <submittedName>
        <fullName evidence="4">AMP_N domain-containing protein</fullName>
    </submittedName>
</protein>
<proteinExistence type="predicted"/>
<feature type="region of interest" description="Disordered" evidence="1">
    <location>
        <begin position="1527"/>
        <end position="1587"/>
    </location>
</feature>
<feature type="region of interest" description="Disordered" evidence="1">
    <location>
        <begin position="296"/>
        <end position="321"/>
    </location>
</feature>
<accession>A0A1I8I0Q7</accession>
<reference evidence="4" key="1">
    <citation type="submission" date="2016-11" db="UniProtKB">
        <authorList>
            <consortium name="WormBaseParasite"/>
        </authorList>
    </citation>
    <scope>IDENTIFICATION</scope>
</reference>
<evidence type="ECO:0000256" key="1">
    <source>
        <dbReference type="SAM" id="MobiDB-lite"/>
    </source>
</evidence>